<evidence type="ECO:0000313" key="2">
    <source>
        <dbReference type="EMBL" id="KAK0619322.1"/>
    </source>
</evidence>
<comment type="caution">
    <text evidence="2">The sequence shown here is derived from an EMBL/GenBank/DDBJ whole genome shotgun (WGS) entry which is preliminary data.</text>
</comment>
<evidence type="ECO:0000313" key="3">
    <source>
        <dbReference type="Proteomes" id="UP001175000"/>
    </source>
</evidence>
<name>A0AA39WPR2_9PEZI</name>
<gene>
    <name evidence="2" type="ORF">B0T14DRAFT_519063</name>
</gene>
<organism evidence="2 3">
    <name type="scientific">Immersiella caudata</name>
    <dbReference type="NCBI Taxonomy" id="314043"/>
    <lineage>
        <taxon>Eukaryota</taxon>
        <taxon>Fungi</taxon>
        <taxon>Dikarya</taxon>
        <taxon>Ascomycota</taxon>
        <taxon>Pezizomycotina</taxon>
        <taxon>Sordariomycetes</taxon>
        <taxon>Sordariomycetidae</taxon>
        <taxon>Sordariales</taxon>
        <taxon>Lasiosphaeriaceae</taxon>
        <taxon>Immersiella</taxon>
    </lineage>
</organism>
<feature type="compositionally biased region" description="Polar residues" evidence="1">
    <location>
        <begin position="40"/>
        <end position="57"/>
    </location>
</feature>
<keyword evidence="3" id="KW-1185">Reference proteome</keyword>
<dbReference type="EMBL" id="JAULSU010000004">
    <property type="protein sequence ID" value="KAK0619322.1"/>
    <property type="molecule type" value="Genomic_DNA"/>
</dbReference>
<dbReference type="AlphaFoldDB" id="A0AA39WPR2"/>
<protein>
    <submittedName>
        <fullName evidence="2">Uncharacterized protein</fullName>
    </submittedName>
</protein>
<proteinExistence type="predicted"/>
<sequence>MIWSFADSWRECMSVPLPSLEKTCRLPGVQPRLDIADPESTISPSVASTAASPGQGG</sequence>
<feature type="region of interest" description="Disordered" evidence="1">
    <location>
        <begin position="35"/>
        <end position="57"/>
    </location>
</feature>
<reference evidence="2" key="1">
    <citation type="submission" date="2023-06" db="EMBL/GenBank/DDBJ databases">
        <title>Genome-scale phylogeny and comparative genomics of the fungal order Sordariales.</title>
        <authorList>
            <consortium name="Lawrence Berkeley National Laboratory"/>
            <person name="Hensen N."/>
            <person name="Bonometti L."/>
            <person name="Westerberg I."/>
            <person name="Brannstrom I.O."/>
            <person name="Guillou S."/>
            <person name="Cros-Aarteil S."/>
            <person name="Calhoun S."/>
            <person name="Haridas S."/>
            <person name="Kuo A."/>
            <person name="Mondo S."/>
            <person name="Pangilinan J."/>
            <person name="Riley R."/>
            <person name="Labutti K."/>
            <person name="Andreopoulos B."/>
            <person name="Lipzen A."/>
            <person name="Chen C."/>
            <person name="Yanf M."/>
            <person name="Daum C."/>
            <person name="Ng V."/>
            <person name="Clum A."/>
            <person name="Steindorff A."/>
            <person name="Ohm R."/>
            <person name="Martin F."/>
            <person name="Silar P."/>
            <person name="Natvig D."/>
            <person name="Lalanne C."/>
            <person name="Gautier V."/>
            <person name="Ament-Velasquez S.L."/>
            <person name="Kruys A."/>
            <person name="Hutchinson M.I."/>
            <person name="Powell A.J."/>
            <person name="Barry K."/>
            <person name="Miller A.N."/>
            <person name="Grigoriev I.V."/>
            <person name="Debuchy R."/>
            <person name="Gladieux P."/>
            <person name="Thoren M.H."/>
            <person name="Johannesson H."/>
        </authorList>
    </citation>
    <scope>NUCLEOTIDE SEQUENCE</scope>
    <source>
        <strain evidence="2">CBS 606.72</strain>
    </source>
</reference>
<dbReference type="Proteomes" id="UP001175000">
    <property type="component" value="Unassembled WGS sequence"/>
</dbReference>
<accession>A0AA39WPR2</accession>
<evidence type="ECO:0000256" key="1">
    <source>
        <dbReference type="SAM" id="MobiDB-lite"/>
    </source>
</evidence>